<comment type="caution">
    <text evidence="2">The sequence shown here is derived from an EMBL/GenBank/DDBJ whole genome shotgun (WGS) entry which is preliminary data.</text>
</comment>
<dbReference type="EMBL" id="NMUH01000722">
    <property type="protein sequence ID" value="MQL83856.1"/>
    <property type="molecule type" value="Genomic_DNA"/>
</dbReference>
<sequence>MVDGDDKSDMRYLYEAMDKAKEHLRERNSKAYRKWWAIIDKRWEMTFHHVLHVVGYFFNPIFQYKDNVERYRMKLGIYGAYGMRCAIQRLILELRKSTTQLDPKRKKDKGKTKTKSHKKKRTEKPRRKSQDRTEDSPEETLVGEPFSEAPPLSPHLAKLYEAKQKHYQCRRKMLKKGKAVESDESTQSPDDDDGTIVGTGATGGYGLGYPSRI</sequence>
<feature type="region of interest" description="Disordered" evidence="1">
    <location>
        <begin position="98"/>
        <end position="213"/>
    </location>
</feature>
<proteinExistence type="predicted"/>
<evidence type="ECO:0000313" key="2">
    <source>
        <dbReference type="EMBL" id="MQL83856.1"/>
    </source>
</evidence>
<dbReference type="InterPro" id="IPR012337">
    <property type="entry name" value="RNaseH-like_sf"/>
</dbReference>
<feature type="compositionally biased region" description="Basic residues" evidence="1">
    <location>
        <begin position="104"/>
        <end position="127"/>
    </location>
</feature>
<gene>
    <name evidence="2" type="ORF">Taro_016349</name>
</gene>
<feature type="compositionally biased region" description="Basic residues" evidence="1">
    <location>
        <begin position="165"/>
        <end position="177"/>
    </location>
</feature>
<protein>
    <submittedName>
        <fullName evidence="2">Uncharacterized protein</fullName>
    </submittedName>
</protein>
<dbReference type="SUPFAM" id="SSF53098">
    <property type="entry name" value="Ribonuclease H-like"/>
    <property type="match status" value="1"/>
</dbReference>
<organism evidence="2 3">
    <name type="scientific">Colocasia esculenta</name>
    <name type="common">Wild taro</name>
    <name type="synonym">Arum esculentum</name>
    <dbReference type="NCBI Taxonomy" id="4460"/>
    <lineage>
        <taxon>Eukaryota</taxon>
        <taxon>Viridiplantae</taxon>
        <taxon>Streptophyta</taxon>
        <taxon>Embryophyta</taxon>
        <taxon>Tracheophyta</taxon>
        <taxon>Spermatophyta</taxon>
        <taxon>Magnoliopsida</taxon>
        <taxon>Liliopsida</taxon>
        <taxon>Araceae</taxon>
        <taxon>Aroideae</taxon>
        <taxon>Colocasieae</taxon>
        <taxon>Colocasia</taxon>
    </lineage>
</organism>
<keyword evidence="3" id="KW-1185">Reference proteome</keyword>
<dbReference type="AlphaFoldDB" id="A0A843UNK4"/>
<dbReference type="Proteomes" id="UP000652761">
    <property type="component" value="Unassembled WGS sequence"/>
</dbReference>
<reference evidence="2" key="1">
    <citation type="submission" date="2017-07" db="EMBL/GenBank/DDBJ databases">
        <title>Taro Niue Genome Assembly and Annotation.</title>
        <authorList>
            <person name="Atibalentja N."/>
            <person name="Keating K."/>
            <person name="Fields C.J."/>
        </authorList>
    </citation>
    <scope>NUCLEOTIDE SEQUENCE</scope>
    <source>
        <strain evidence="2">Niue_2</strain>
        <tissue evidence="2">Leaf</tissue>
    </source>
</reference>
<evidence type="ECO:0000313" key="3">
    <source>
        <dbReference type="Proteomes" id="UP000652761"/>
    </source>
</evidence>
<dbReference type="OrthoDB" id="1738510at2759"/>
<name>A0A843UNK4_COLES</name>
<accession>A0A843UNK4</accession>
<evidence type="ECO:0000256" key="1">
    <source>
        <dbReference type="SAM" id="MobiDB-lite"/>
    </source>
</evidence>